<feature type="transmembrane region" description="Helical" evidence="10">
    <location>
        <begin position="203"/>
        <end position="221"/>
    </location>
</feature>
<feature type="transmembrane region" description="Helical" evidence="10">
    <location>
        <begin position="44"/>
        <end position="60"/>
    </location>
</feature>
<name>A0A3E0X1G9_9GAMM</name>
<dbReference type="InterPro" id="IPR004563">
    <property type="entry name" value="Apolipo_AcylTrfase"/>
</dbReference>
<evidence type="ECO:0000256" key="4">
    <source>
        <dbReference type="ARBA" id="ARBA00022679"/>
    </source>
</evidence>
<sequence length="553" mass="61747">MELSRYEHVRNRLQTLSEVTTARYGLAILSGCLIFLPYAEPRLFVTGWIAFVPLLLAIRNRGLGESWLLGLVAGAVAWLGATSWMAEFLTIFKAYEAPRNYLTASLYWLYAGNSFALVALALCWLQRHSRLPLVVLFPLVFVAVFNLYPMLFHSRLGEAQSHFLIALQAVELTGVYGLDFFLAMTSALLFVALVGPSGAHEKAWNITGVALLGLWFGYGLYHVQAWDNKIAGWEARQVGIVQPNDRVSLDIPNPAPGYSRAYPPEMAATEALAAQGAELVVWPESRYKGYFAQRNVRANYEALVADMGISLLFHDLEWERDAQGRRKSYNTVVHLGPDGHLEGTYRKIKRVPFGEYTPVVSEIPFIRRWAENYFGDFLREITPGTDHATFDAAGMRVVSRICYETAYPRFVAEGIGADAAGKILVFHSLDAGSAKPTSRLCTFTLPYFGRWKTAYRWFMRSTTDPLPLCYPTVALAISRQRLSTIPLLSRSLTLPTLAAAFSAGFRTYFCTRSTLSFSHSLHTPCGGESRAETASNERQRVGFSRHPMKVSAS</sequence>
<dbReference type="InterPro" id="IPR003010">
    <property type="entry name" value="C-N_Hydrolase"/>
</dbReference>
<comment type="subcellular location">
    <subcellularLocation>
        <location evidence="1">Cell membrane</location>
        <topology evidence="1">Multi-pass membrane protein</topology>
    </subcellularLocation>
</comment>
<keyword evidence="5 10" id="KW-0812">Transmembrane</keyword>
<feature type="region of interest" description="Disordered" evidence="9">
    <location>
        <begin position="524"/>
        <end position="553"/>
    </location>
</feature>
<keyword evidence="8" id="KW-0012">Acyltransferase</keyword>
<evidence type="ECO:0000256" key="8">
    <source>
        <dbReference type="ARBA" id="ARBA00023315"/>
    </source>
</evidence>
<dbReference type="Gene3D" id="3.60.110.10">
    <property type="entry name" value="Carbon-nitrogen hydrolase"/>
    <property type="match status" value="1"/>
</dbReference>
<evidence type="ECO:0000313" key="12">
    <source>
        <dbReference type="EMBL" id="RFA38146.1"/>
    </source>
</evidence>
<dbReference type="InterPro" id="IPR045378">
    <property type="entry name" value="LNT_N"/>
</dbReference>
<evidence type="ECO:0000256" key="5">
    <source>
        <dbReference type="ARBA" id="ARBA00022692"/>
    </source>
</evidence>
<feature type="domain" description="CN hydrolase" evidence="11">
    <location>
        <begin position="236"/>
        <end position="548"/>
    </location>
</feature>
<dbReference type="EMBL" id="NFZW01000005">
    <property type="protein sequence ID" value="RFA38146.1"/>
    <property type="molecule type" value="Genomic_DNA"/>
</dbReference>
<dbReference type="PANTHER" id="PTHR38686:SF1">
    <property type="entry name" value="APOLIPOPROTEIN N-ACYLTRANSFERASE"/>
    <property type="match status" value="1"/>
</dbReference>
<keyword evidence="6 10" id="KW-1133">Transmembrane helix</keyword>
<evidence type="ECO:0000256" key="3">
    <source>
        <dbReference type="ARBA" id="ARBA00022475"/>
    </source>
</evidence>
<evidence type="ECO:0000256" key="1">
    <source>
        <dbReference type="ARBA" id="ARBA00004651"/>
    </source>
</evidence>
<dbReference type="GO" id="GO:0042158">
    <property type="term" value="P:lipoprotein biosynthetic process"/>
    <property type="evidence" value="ECO:0007669"/>
    <property type="project" value="InterPro"/>
</dbReference>
<accession>A0A3E0X1G9</accession>
<dbReference type="GO" id="GO:0016410">
    <property type="term" value="F:N-acyltransferase activity"/>
    <property type="evidence" value="ECO:0007669"/>
    <property type="project" value="InterPro"/>
</dbReference>
<proteinExistence type="inferred from homology"/>
<evidence type="ECO:0000256" key="10">
    <source>
        <dbReference type="SAM" id="Phobius"/>
    </source>
</evidence>
<evidence type="ECO:0000256" key="7">
    <source>
        <dbReference type="ARBA" id="ARBA00023136"/>
    </source>
</evidence>
<dbReference type="GO" id="GO:0005886">
    <property type="term" value="C:plasma membrane"/>
    <property type="evidence" value="ECO:0007669"/>
    <property type="project" value="UniProtKB-SubCell"/>
</dbReference>
<evidence type="ECO:0000256" key="2">
    <source>
        <dbReference type="ARBA" id="ARBA00010065"/>
    </source>
</evidence>
<comment type="caution">
    <text evidence="12">The sequence shown here is derived from an EMBL/GenBank/DDBJ whole genome shotgun (WGS) entry which is preliminary data.</text>
</comment>
<comment type="similarity">
    <text evidence="2">Belongs to the CN hydrolase family. Apolipoprotein N-acyltransferase subfamily.</text>
</comment>
<protein>
    <recommendedName>
        <fullName evidence="11">CN hydrolase domain-containing protein</fullName>
    </recommendedName>
</protein>
<dbReference type="Pfam" id="PF20154">
    <property type="entry name" value="LNT_N"/>
    <property type="match status" value="1"/>
</dbReference>
<dbReference type="Proteomes" id="UP000256763">
    <property type="component" value="Unassembled WGS sequence"/>
</dbReference>
<feature type="compositionally biased region" description="Basic and acidic residues" evidence="9">
    <location>
        <begin position="529"/>
        <end position="540"/>
    </location>
</feature>
<feature type="transmembrane region" description="Helical" evidence="10">
    <location>
        <begin position="163"/>
        <end position="191"/>
    </location>
</feature>
<evidence type="ECO:0000256" key="6">
    <source>
        <dbReference type="ARBA" id="ARBA00022989"/>
    </source>
</evidence>
<evidence type="ECO:0000256" key="9">
    <source>
        <dbReference type="SAM" id="MobiDB-lite"/>
    </source>
</evidence>
<dbReference type="PANTHER" id="PTHR38686">
    <property type="entry name" value="APOLIPOPROTEIN N-ACYLTRANSFERASE"/>
    <property type="match status" value="1"/>
</dbReference>
<dbReference type="PROSITE" id="PS50263">
    <property type="entry name" value="CN_HYDROLASE"/>
    <property type="match status" value="1"/>
</dbReference>
<dbReference type="Pfam" id="PF00795">
    <property type="entry name" value="CN_hydrolase"/>
    <property type="match status" value="1"/>
</dbReference>
<feature type="transmembrane region" description="Helical" evidence="10">
    <location>
        <begin position="21"/>
        <end position="38"/>
    </location>
</feature>
<feature type="transmembrane region" description="Helical" evidence="10">
    <location>
        <begin position="106"/>
        <end position="125"/>
    </location>
</feature>
<dbReference type="InterPro" id="IPR036526">
    <property type="entry name" value="C-N_Hydrolase_sf"/>
</dbReference>
<keyword evidence="7 10" id="KW-0472">Membrane</keyword>
<gene>
    <name evidence="12" type="ORF">CAL65_07420</name>
</gene>
<reference evidence="13" key="1">
    <citation type="submission" date="2017-05" db="EMBL/GenBank/DDBJ databases">
        <authorList>
            <person name="Sharma S."/>
            <person name="Sidhu C."/>
            <person name="Pinnaka A.K."/>
        </authorList>
    </citation>
    <scope>NUCLEOTIDE SEQUENCE [LARGE SCALE GENOMIC DNA]</scope>
    <source>
        <strain evidence="13">AK93</strain>
    </source>
</reference>
<evidence type="ECO:0000259" key="11">
    <source>
        <dbReference type="PROSITE" id="PS50263"/>
    </source>
</evidence>
<dbReference type="AlphaFoldDB" id="A0A3E0X1G9"/>
<keyword evidence="3" id="KW-1003">Cell membrane</keyword>
<keyword evidence="4" id="KW-0808">Transferase</keyword>
<dbReference type="SUPFAM" id="SSF56317">
    <property type="entry name" value="Carbon-nitrogen hydrolase"/>
    <property type="match status" value="1"/>
</dbReference>
<feature type="transmembrane region" description="Helical" evidence="10">
    <location>
        <begin position="67"/>
        <end position="86"/>
    </location>
</feature>
<feature type="transmembrane region" description="Helical" evidence="10">
    <location>
        <begin position="132"/>
        <end position="151"/>
    </location>
</feature>
<keyword evidence="13" id="KW-1185">Reference proteome</keyword>
<evidence type="ECO:0000313" key="13">
    <source>
        <dbReference type="Proteomes" id="UP000256763"/>
    </source>
</evidence>
<organism evidence="12 13">
    <name type="scientific">Alkalilimnicola ehrlichii</name>
    <dbReference type="NCBI Taxonomy" id="351052"/>
    <lineage>
        <taxon>Bacteria</taxon>
        <taxon>Pseudomonadati</taxon>
        <taxon>Pseudomonadota</taxon>
        <taxon>Gammaproteobacteria</taxon>
        <taxon>Chromatiales</taxon>
        <taxon>Ectothiorhodospiraceae</taxon>
        <taxon>Alkalilimnicola</taxon>
    </lineage>
</organism>